<keyword evidence="5 11" id="KW-0812">Transmembrane</keyword>
<keyword evidence="6" id="KW-0408">Iron</keyword>
<evidence type="ECO:0000256" key="8">
    <source>
        <dbReference type="ARBA" id="ARBA00023077"/>
    </source>
</evidence>
<keyword evidence="9 11" id="KW-0472">Membrane</keyword>
<dbReference type="InterPro" id="IPR036942">
    <property type="entry name" value="Beta-barrel_TonB_sf"/>
</dbReference>
<dbReference type="InterPro" id="IPR039426">
    <property type="entry name" value="TonB-dep_rcpt-like"/>
</dbReference>
<evidence type="ECO:0000259" key="14">
    <source>
        <dbReference type="Pfam" id="PF00593"/>
    </source>
</evidence>
<dbReference type="InterPro" id="IPR000531">
    <property type="entry name" value="Beta-barrel_TonB"/>
</dbReference>
<keyword evidence="13" id="KW-0732">Signal</keyword>
<dbReference type="Gene3D" id="2.40.170.20">
    <property type="entry name" value="TonB-dependent receptor, beta-barrel domain"/>
    <property type="match status" value="1"/>
</dbReference>
<organism evidence="16 17">
    <name type="scientific">Hephaestia caeni</name>
    <dbReference type="NCBI Taxonomy" id="645617"/>
    <lineage>
        <taxon>Bacteria</taxon>
        <taxon>Pseudomonadati</taxon>
        <taxon>Pseudomonadota</taxon>
        <taxon>Alphaproteobacteria</taxon>
        <taxon>Sphingomonadales</taxon>
        <taxon>Sphingomonadaceae</taxon>
        <taxon>Hephaestia</taxon>
    </lineage>
</organism>
<evidence type="ECO:0000256" key="4">
    <source>
        <dbReference type="ARBA" id="ARBA00022496"/>
    </source>
</evidence>
<reference evidence="16 17" key="1">
    <citation type="submission" date="2018-08" db="EMBL/GenBank/DDBJ databases">
        <title>Genomic Encyclopedia of Type Strains, Phase IV (KMG-IV): sequencing the most valuable type-strain genomes for metagenomic binning, comparative biology and taxonomic classification.</title>
        <authorList>
            <person name="Goeker M."/>
        </authorList>
    </citation>
    <scope>NUCLEOTIDE SEQUENCE [LARGE SCALE GENOMIC DNA]</scope>
    <source>
        <strain evidence="16 17">DSM 25527</strain>
    </source>
</reference>
<feature type="signal peptide" evidence="13">
    <location>
        <begin position="1"/>
        <end position="25"/>
    </location>
</feature>
<comment type="caution">
    <text evidence="16">The sequence shown here is derived from an EMBL/GenBank/DDBJ whole genome shotgun (WGS) entry which is preliminary data.</text>
</comment>
<dbReference type="CDD" id="cd01347">
    <property type="entry name" value="ligand_gated_channel"/>
    <property type="match status" value="1"/>
</dbReference>
<accession>A0A397PE41</accession>
<comment type="similarity">
    <text evidence="11 12">Belongs to the TonB-dependent receptor family.</text>
</comment>
<dbReference type="GO" id="GO:0006826">
    <property type="term" value="P:iron ion transport"/>
    <property type="evidence" value="ECO:0007669"/>
    <property type="project" value="UniProtKB-KW"/>
</dbReference>
<feature type="domain" description="TonB-dependent receptor-like beta-barrel" evidence="14">
    <location>
        <begin position="264"/>
        <end position="711"/>
    </location>
</feature>
<evidence type="ECO:0000256" key="2">
    <source>
        <dbReference type="ARBA" id="ARBA00022448"/>
    </source>
</evidence>
<dbReference type="PANTHER" id="PTHR32552:SF81">
    <property type="entry name" value="TONB-DEPENDENT OUTER MEMBRANE RECEPTOR"/>
    <property type="match status" value="1"/>
</dbReference>
<evidence type="ECO:0000313" key="16">
    <source>
        <dbReference type="EMBL" id="RIA45485.1"/>
    </source>
</evidence>
<evidence type="ECO:0000256" key="7">
    <source>
        <dbReference type="ARBA" id="ARBA00023065"/>
    </source>
</evidence>
<dbReference type="PROSITE" id="PS52016">
    <property type="entry name" value="TONB_DEPENDENT_REC_3"/>
    <property type="match status" value="1"/>
</dbReference>
<dbReference type="EMBL" id="QXDC01000002">
    <property type="protein sequence ID" value="RIA45485.1"/>
    <property type="molecule type" value="Genomic_DNA"/>
</dbReference>
<dbReference type="Pfam" id="PF07715">
    <property type="entry name" value="Plug"/>
    <property type="match status" value="1"/>
</dbReference>
<evidence type="ECO:0000256" key="12">
    <source>
        <dbReference type="RuleBase" id="RU003357"/>
    </source>
</evidence>
<dbReference type="PANTHER" id="PTHR32552">
    <property type="entry name" value="FERRICHROME IRON RECEPTOR-RELATED"/>
    <property type="match status" value="1"/>
</dbReference>
<dbReference type="Proteomes" id="UP000266568">
    <property type="component" value="Unassembled WGS sequence"/>
</dbReference>
<sequence>MGHKPIVIATACIGISLCGTSPAWAQEAATAEPAAQAGTRVADATANDRAPIDTGDIIVTAQRRSERLVDVPISIAAIDGAQSRNLGAESSRDISQLVPGVVIPSQGVAVQPAIRGITSQGSSAGDEPNVATYIDDFYLASAYESTIDLADVERIEVLKGPQGTLFGRNATGGAIKIITRTPQFTPEANFTASYGFDFKEIKLGGFVTGPVSDSIAASLAVNHSSNEGYVYNLQSRHNVASRDTVSVRGRLLIDITPRLRTIITGNFAKGNDNAVFALVPIDGNNTNYANPTLVKPNNPKEMAGVDPVLFFHVYGAQANTTLDLDAIEIRSITGYRDSNAKDAFDTDRTILKNTSSFSNISTEQFSQELTASTTGDGVVSGTAGVYYSDTDATYISTGFNGDLRFDPGSMSMPVGTIRTSLYSNVVTTSLAGFGEVTFKVTDALKLVGGLRYTSEKKVFNLRDIVRAAGLRQIVDEGKRWNSLTYRAIAQYQFNPDFNIYASVNTGFKSGVFASLTFPTNVVDPEKITAYEIGTKAKLGSFNLSAAAFYYDYRDIQVQASDLVNGVKIIANFNAAKANVKGLDFSASGPILPGLNINLGVGWLPTAKYTSFPGSQVSIPLASGFGNLVVSPYDSSGSRMIRAPRLTANFGATAKHDFAGGTLLASGNVAYNSGYYFQPANLGFQKSYTIVNASLGWRTADEVLTASVFAENMFDARYAVYRAFGTIGTSQAYNRPRLIGIRLQTAFK</sequence>
<evidence type="ECO:0000256" key="9">
    <source>
        <dbReference type="ARBA" id="ARBA00023136"/>
    </source>
</evidence>
<dbReference type="GO" id="GO:0009279">
    <property type="term" value="C:cell outer membrane"/>
    <property type="evidence" value="ECO:0007669"/>
    <property type="project" value="UniProtKB-SubCell"/>
</dbReference>
<feature type="chain" id="PRO_5017454909" evidence="13">
    <location>
        <begin position="26"/>
        <end position="747"/>
    </location>
</feature>
<dbReference type="OrthoDB" id="7463630at2"/>
<evidence type="ECO:0000256" key="1">
    <source>
        <dbReference type="ARBA" id="ARBA00004571"/>
    </source>
</evidence>
<evidence type="ECO:0000256" key="3">
    <source>
        <dbReference type="ARBA" id="ARBA00022452"/>
    </source>
</evidence>
<dbReference type="RefSeq" id="WP_119034026.1">
    <property type="nucleotide sequence ID" value="NZ_QXDC01000002.1"/>
</dbReference>
<feature type="domain" description="TonB-dependent receptor plug" evidence="15">
    <location>
        <begin position="69"/>
        <end position="174"/>
    </location>
</feature>
<keyword evidence="16" id="KW-0675">Receptor</keyword>
<evidence type="ECO:0000313" key="17">
    <source>
        <dbReference type="Proteomes" id="UP000266568"/>
    </source>
</evidence>
<keyword evidence="2 11" id="KW-0813">Transport</keyword>
<proteinExistence type="inferred from homology"/>
<gene>
    <name evidence="16" type="ORF">DFR49_0004</name>
</gene>
<evidence type="ECO:0000259" key="15">
    <source>
        <dbReference type="Pfam" id="PF07715"/>
    </source>
</evidence>
<keyword evidence="4" id="KW-0410">Iron transport</keyword>
<evidence type="ECO:0000256" key="13">
    <source>
        <dbReference type="SAM" id="SignalP"/>
    </source>
</evidence>
<name>A0A397PE41_9SPHN</name>
<evidence type="ECO:0000256" key="10">
    <source>
        <dbReference type="ARBA" id="ARBA00023237"/>
    </source>
</evidence>
<keyword evidence="7" id="KW-0406">Ion transport</keyword>
<dbReference type="InterPro" id="IPR012910">
    <property type="entry name" value="Plug_dom"/>
</dbReference>
<dbReference type="AlphaFoldDB" id="A0A397PE41"/>
<evidence type="ECO:0000256" key="5">
    <source>
        <dbReference type="ARBA" id="ARBA00022692"/>
    </source>
</evidence>
<keyword evidence="3 11" id="KW-1134">Transmembrane beta strand</keyword>
<evidence type="ECO:0000256" key="6">
    <source>
        <dbReference type="ARBA" id="ARBA00023004"/>
    </source>
</evidence>
<keyword evidence="8 12" id="KW-0798">TonB box</keyword>
<keyword evidence="10 11" id="KW-0998">Cell outer membrane</keyword>
<comment type="subcellular location">
    <subcellularLocation>
        <location evidence="1 11">Cell outer membrane</location>
        <topology evidence="1 11">Multi-pass membrane protein</topology>
    </subcellularLocation>
</comment>
<evidence type="ECO:0000256" key="11">
    <source>
        <dbReference type="PROSITE-ProRule" id="PRU01360"/>
    </source>
</evidence>
<protein>
    <submittedName>
        <fullName evidence="16">Iron complex outermembrane receptor protein</fullName>
    </submittedName>
</protein>
<dbReference type="SUPFAM" id="SSF56935">
    <property type="entry name" value="Porins"/>
    <property type="match status" value="1"/>
</dbReference>
<dbReference type="Pfam" id="PF00593">
    <property type="entry name" value="TonB_dep_Rec_b-barrel"/>
    <property type="match status" value="1"/>
</dbReference>
<keyword evidence="17" id="KW-1185">Reference proteome</keyword>